<evidence type="ECO:0000313" key="3">
    <source>
        <dbReference type="Proteomes" id="UP000187203"/>
    </source>
</evidence>
<dbReference type="OrthoDB" id="605328at2759"/>
<dbReference type="InterPro" id="IPR001810">
    <property type="entry name" value="F-box_dom"/>
</dbReference>
<dbReference type="SMART" id="SM00256">
    <property type="entry name" value="FBOX"/>
    <property type="match status" value="1"/>
</dbReference>
<organism evidence="2 3">
    <name type="scientific">Corchorus olitorius</name>
    <dbReference type="NCBI Taxonomy" id="93759"/>
    <lineage>
        <taxon>Eukaryota</taxon>
        <taxon>Viridiplantae</taxon>
        <taxon>Streptophyta</taxon>
        <taxon>Embryophyta</taxon>
        <taxon>Tracheophyta</taxon>
        <taxon>Spermatophyta</taxon>
        <taxon>Magnoliopsida</taxon>
        <taxon>eudicotyledons</taxon>
        <taxon>Gunneridae</taxon>
        <taxon>Pentapetalae</taxon>
        <taxon>rosids</taxon>
        <taxon>malvids</taxon>
        <taxon>Malvales</taxon>
        <taxon>Malvaceae</taxon>
        <taxon>Grewioideae</taxon>
        <taxon>Apeibeae</taxon>
        <taxon>Corchorus</taxon>
    </lineage>
</organism>
<dbReference type="PANTHER" id="PTHR35546:SF115">
    <property type="entry name" value="F-BOX DOMAIN-CONTAINING PROTEIN"/>
    <property type="match status" value="1"/>
</dbReference>
<dbReference type="Pfam" id="PF07734">
    <property type="entry name" value="FBA_1"/>
    <property type="match status" value="1"/>
</dbReference>
<dbReference type="STRING" id="93759.A0A1R3G268"/>
<dbReference type="InterPro" id="IPR036047">
    <property type="entry name" value="F-box-like_dom_sf"/>
</dbReference>
<sequence>MGSRETSSSNSGQILSSSSAMIIAGNDDILTLILVCLPPKSLLKFKTVSKHWLSLISGPRFTPKLYSRTILGLFARRRRRGARLKNPEYGFINLSPNPSPPPFQSLTFVDHPLGVWFLQCCNGLMLYSSVDGHGYPDKETYCIYNPTTNQHRVLPGVQGSDDPSCDLRILDVNLAFDPSKSSHYKVEVYSSKTGTWKLSGSPFAKPLNVALCDGVFWNGAIHWGRNPGCRGDSICFDVEEEKFRDYPMPTFSGHIFHASHLEESGGHLYLMECTDWDTLLYDVYQMERNYSGWFLKYKVDFHPIAAAFPEMYSDIAGDILPPYSYTIYGIIVQEEETDDDSFLVLHITNKAIRYNFKDGSFTILSDFGPRGGEYFGGAYKFIESFASV</sequence>
<reference evidence="3" key="1">
    <citation type="submission" date="2013-09" db="EMBL/GenBank/DDBJ databases">
        <title>Corchorus olitorius genome sequencing.</title>
        <authorList>
            <person name="Alam M."/>
            <person name="Haque M.S."/>
            <person name="Islam M.S."/>
            <person name="Emdad E.M."/>
            <person name="Islam M.M."/>
            <person name="Ahmed B."/>
            <person name="Halim A."/>
            <person name="Hossen Q.M.M."/>
            <person name="Hossain M.Z."/>
            <person name="Ahmed R."/>
            <person name="Khan M.M."/>
            <person name="Islam R."/>
            <person name="Rashid M.M."/>
            <person name="Khan S.A."/>
            <person name="Rahman M.S."/>
            <person name="Alam M."/>
            <person name="Yahiya A.S."/>
            <person name="Khan M.S."/>
            <person name="Azam M.S."/>
            <person name="Haque T."/>
            <person name="Lashkar M.Z.H."/>
            <person name="Akhand A.I."/>
            <person name="Morshed G."/>
            <person name="Roy S."/>
            <person name="Uddin K.S."/>
            <person name="Rabeya T."/>
            <person name="Hossain A.S."/>
            <person name="Chowdhury A."/>
            <person name="Snigdha A.R."/>
            <person name="Mortoza M.S."/>
            <person name="Matin S.A."/>
            <person name="Hoque S.M.E."/>
            <person name="Islam M.K."/>
            <person name="Roy D.K."/>
            <person name="Haider R."/>
            <person name="Moosa M.M."/>
            <person name="Elias S.M."/>
            <person name="Hasan A.M."/>
            <person name="Jahan S."/>
            <person name="Shafiuddin M."/>
            <person name="Mahmood N."/>
            <person name="Shommy N.S."/>
        </authorList>
    </citation>
    <scope>NUCLEOTIDE SEQUENCE [LARGE SCALE GENOMIC DNA]</scope>
    <source>
        <strain evidence="3">cv. O-4</strain>
    </source>
</reference>
<dbReference type="InterPro" id="IPR055290">
    <property type="entry name" value="At3g26010-like"/>
</dbReference>
<dbReference type="PANTHER" id="PTHR35546">
    <property type="entry name" value="F-BOX PROTEIN INTERACTION DOMAIN PROTEIN-RELATED"/>
    <property type="match status" value="1"/>
</dbReference>
<dbReference type="AlphaFoldDB" id="A0A1R3G268"/>
<dbReference type="InterPro" id="IPR006527">
    <property type="entry name" value="F-box-assoc_dom_typ1"/>
</dbReference>
<accession>A0A1R3G268</accession>
<proteinExistence type="predicted"/>
<name>A0A1R3G268_9ROSI</name>
<dbReference type="Proteomes" id="UP000187203">
    <property type="component" value="Unassembled WGS sequence"/>
</dbReference>
<comment type="caution">
    <text evidence="2">The sequence shown here is derived from an EMBL/GenBank/DDBJ whole genome shotgun (WGS) entry which is preliminary data.</text>
</comment>
<gene>
    <name evidence="2" type="ORF">COLO4_37367</name>
</gene>
<dbReference type="Pfam" id="PF00646">
    <property type="entry name" value="F-box"/>
    <property type="match status" value="1"/>
</dbReference>
<keyword evidence="3" id="KW-1185">Reference proteome</keyword>
<dbReference type="SUPFAM" id="SSF81383">
    <property type="entry name" value="F-box domain"/>
    <property type="match status" value="1"/>
</dbReference>
<evidence type="ECO:0000259" key="1">
    <source>
        <dbReference type="SMART" id="SM00256"/>
    </source>
</evidence>
<evidence type="ECO:0000313" key="2">
    <source>
        <dbReference type="EMBL" id="OMO52191.1"/>
    </source>
</evidence>
<protein>
    <recommendedName>
        <fullName evidence="1">F-box domain-containing protein</fullName>
    </recommendedName>
</protein>
<feature type="domain" description="F-box" evidence="1">
    <location>
        <begin position="25"/>
        <end position="65"/>
    </location>
</feature>
<dbReference type="EMBL" id="AWUE01023885">
    <property type="protein sequence ID" value="OMO52191.1"/>
    <property type="molecule type" value="Genomic_DNA"/>
</dbReference>